<dbReference type="PROSITE" id="PS51257">
    <property type="entry name" value="PROKAR_LIPOPROTEIN"/>
    <property type="match status" value="1"/>
</dbReference>
<evidence type="ECO:0000313" key="3">
    <source>
        <dbReference type="Proteomes" id="UP000027931"/>
    </source>
</evidence>
<accession>A0A074LTH2</accession>
<evidence type="ECO:0000313" key="2">
    <source>
        <dbReference type="EMBL" id="KEO84369.1"/>
    </source>
</evidence>
<keyword evidence="1" id="KW-0732">Signal</keyword>
<dbReference type="InterPro" id="IPR019076">
    <property type="entry name" value="Spore_lipoprot_YhcN/YlaJ-like"/>
</dbReference>
<name>A0A074LTH2_9BACL</name>
<dbReference type="Proteomes" id="UP000027931">
    <property type="component" value="Unassembled WGS sequence"/>
</dbReference>
<feature type="chain" id="PRO_5038684420" description="Sporulation protein" evidence="1">
    <location>
        <begin position="19"/>
        <end position="176"/>
    </location>
</feature>
<protein>
    <recommendedName>
        <fullName evidence="4">Sporulation protein</fullName>
    </recommendedName>
</protein>
<evidence type="ECO:0000256" key="1">
    <source>
        <dbReference type="SAM" id="SignalP"/>
    </source>
</evidence>
<proteinExistence type="predicted"/>
<dbReference type="OrthoDB" id="2381557at2"/>
<feature type="signal peptide" evidence="1">
    <location>
        <begin position="1"/>
        <end position="18"/>
    </location>
</feature>
<gene>
    <name evidence="2" type="ORF">EL26_04495</name>
</gene>
<dbReference type="EMBL" id="JMIR01000004">
    <property type="protein sequence ID" value="KEO84369.1"/>
    <property type="molecule type" value="Genomic_DNA"/>
</dbReference>
<sequence length="176" mass="18761">MKPFLNAVLCLGITATLAAGCAPSPSAGPRETNETRSDKGMNAYGAYQAPAAHRQVVTDTRLSQSGTTTRSAHGLAYELESIPAVKGAAVLVVGPDAYVGITPAQGQALTAFDEQLVRRKVFTLDPTIKSCRLTAEPRAVQYLSSYTDALEKARPLDAFQDQFSAFVAQTFPNNPR</sequence>
<dbReference type="AlphaFoldDB" id="A0A074LTH2"/>
<evidence type="ECO:0008006" key="4">
    <source>
        <dbReference type="Google" id="ProtNLM"/>
    </source>
</evidence>
<comment type="caution">
    <text evidence="2">The sequence shown here is derived from an EMBL/GenBank/DDBJ whole genome shotgun (WGS) entry which is preliminary data.</text>
</comment>
<reference evidence="2 3" key="1">
    <citation type="journal article" date="2013" name="Int. J. Syst. Evol. Microbiol.">
        <title>Tumebacillus flagellatus sp. nov., an alpha-amylase/pullulanase-producing bacterium isolated from cassava wastewater.</title>
        <authorList>
            <person name="Wang Q."/>
            <person name="Xie N."/>
            <person name="Qin Y."/>
            <person name="Shen N."/>
            <person name="Zhu J."/>
            <person name="Mi H."/>
            <person name="Huang R."/>
        </authorList>
    </citation>
    <scope>NUCLEOTIDE SEQUENCE [LARGE SCALE GENOMIC DNA]</scope>
    <source>
        <strain evidence="2 3">GST4</strain>
    </source>
</reference>
<dbReference type="Pfam" id="PF09580">
    <property type="entry name" value="Spore_YhcN_YlaJ"/>
    <property type="match status" value="1"/>
</dbReference>
<dbReference type="STRING" id="1157490.EL26_04495"/>
<dbReference type="RefSeq" id="WP_038084922.1">
    <property type="nucleotide sequence ID" value="NZ_JMIR01000004.1"/>
</dbReference>
<keyword evidence="3" id="KW-1185">Reference proteome</keyword>
<organism evidence="2 3">
    <name type="scientific">Tumebacillus flagellatus</name>
    <dbReference type="NCBI Taxonomy" id="1157490"/>
    <lineage>
        <taxon>Bacteria</taxon>
        <taxon>Bacillati</taxon>
        <taxon>Bacillota</taxon>
        <taxon>Bacilli</taxon>
        <taxon>Bacillales</taxon>
        <taxon>Alicyclobacillaceae</taxon>
        <taxon>Tumebacillus</taxon>
    </lineage>
</organism>